<evidence type="ECO:0000313" key="7">
    <source>
        <dbReference type="EMBL" id="SET59805.1"/>
    </source>
</evidence>
<dbReference type="EMBL" id="FOIA01000041">
    <property type="protein sequence ID" value="SET59805.1"/>
    <property type="molecule type" value="Genomic_DNA"/>
</dbReference>
<sequence length="174" mass="19806">MPEIMLLIVAALTLWAVVIYNLLVRDKNLVLAAWSDIDVQLKRRHDLIPKLVAAVRQYAAFESAALTAVTELRTRSVHSNEVTEIGNTEAVLASEIRRLLVLAEAYPDLKANRSFLDLQHNLSDVEHHIQYARRYYNGAVRNLNTRIDTFPDLLFARIFKFQPAGYFQANLSEG</sequence>
<reference evidence="8" key="1">
    <citation type="submission" date="2016-10" db="EMBL/GenBank/DDBJ databases">
        <authorList>
            <person name="Varghese N."/>
            <person name="Submissions S."/>
        </authorList>
    </citation>
    <scope>NUCLEOTIDE SEQUENCE [LARGE SCALE GENOMIC DNA]</scope>
    <source>
        <strain evidence="8">Nm71</strain>
    </source>
</reference>
<dbReference type="GO" id="GO:0016020">
    <property type="term" value="C:membrane"/>
    <property type="evidence" value="ECO:0007669"/>
    <property type="project" value="UniProtKB-SubCell"/>
</dbReference>
<dbReference type="AlphaFoldDB" id="A0A1I0FN78"/>
<keyword evidence="3 6" id="KW-0812">Transmembrane</keyword>
<dbReference type="Pfam" id="PF04011">
    <property type="entry name" value="LemA"/>
    <property type="match status" value="1"/>
</dbReference>
<accession>A0A1I0FN78</accession>
<evidence type="ECO:0000256" key="4">
    <source>
        <dbReference type="ARBA" id="ARBA00022989"/>
    </source>
</evidence>
<evidence type="ECO:0000256" key="5">
    <source>
        <dbReference type="ARBA" id="ARBA00023136"/>
    </source>
</evidence>
<dbReference type="Gene3D" id="1.20.1440.20">
    <property type="entry name" value="LemA-like domain"/>
    <property type="match status" value="1"/>
</dbReference>
<evidence type="ECO:0000256" key="3">
    <source>
        <dbReference type="ARBA" id="ARBA00022692"/>
    </source>
</evidence>
<evidence type="ECO:0000256" key="2">
    <source>
        <dbReference type="ARBA" id="ARBA00008854"/>
    </source>
</evidence>
<dbReference type="InterPro" id="IPR023353">
    <property type="entry name" value="LemA-like_dom_sf"/>
</dbReference>
<protein>
    <submittedName>
        <fullName evidence="7">LemA protein</fullName>
    </submittedName>
</protein>
<comment type="subcellular location">
    <subcellularLocation>
        <location evidence="1">Membrane</location>
        <topology evidence="1">Single-pass membrane protein</topology>
    </subcellularLocation>
</comment>
<organism evidence="7 8">
    <name type="scientific">Nitrosomonas marina</name>
    <dbReference type="NCBI Taxonomy" id="917"/>
    <lineage>
        <taxon>Bacteria</taxon>
        <taxon>Pseudomonadati</taxon>
        <taxon>Pseudomonadota</taxon>
        <taxon>Betaproteobacteria</taxon>
        <taxon>Nitrosomonadales</taxon>
        <taxon>Nitrosomonadaceae</taxon>
        <taxon>Nitrosomonas</taxon>
    </lineage>
</organism>
<dbReference type="RefSeq" id="WP_218142993.1">
    <property type="nucleotide sequence ID" value="NZ_FOIA01000041.1"/>
</dbReference>
<keyword evidence="8" id="KW-1185">Reference proteome</keyword>
<feature type="transmembrane region" description="Helical" evidence="6">
    <location>
        <begin position="6"/>
        <end position="24"/>
    </location>
</feature>
<dbReference type="PANTHER" id="PTHR34478">
    <property type="entry name" value="PROTEIN LEMA"/>
    <property type="match status" value="1"/>
</dbReference>
<evidence type="ECO:0000313" key="8">
    <source>
        <dbReference type="Proteomes" id="UP000199345"/>
    </source>
</evidence>
<evidence type="ECO:0000256" key="1">
    <source>
        <dbReference type="ARBA" id="ARBA00004167"/>
    </source>
</evidence>
<keyword evidence="5 6" id="KW-0472">Membrane</keyword>
<name>A0A1I0FN78_9PROT</name>
<evidence type="ECO:0000256" key="6">
    <source>
        <dbReference type="SAM" id="Phobius"/>
    </source>
</evidence>
<dbReference type="Proteomes" id="UP000199345">
    <property type="component" value="Unassembled WGS sequence"/>
</dbReference>
<dbReference type="InterPro" id="IPR007156">
    <property type="entry name" value="MamQ_LemA"/>
</dbReference>
<keyword evidence="4 6" id="KW-1133">Transmembrane helix</keyword>
<dbReference type="SUPFAM" id="SSF140478">
    <property type="entry name" value="LemA-like"/>
    <property type="match status" value="1"/>
</dbReference>
<dbReference type="PANTHER" id="PTHR34478:SF2">
    <property type="entry name" value="MEMBRANE PROTEIN"/>
    <property type="match status" value="1"/>
</dbReference>
<proteinExistence type="inferred from homology"/>
<comment type="similarity">
    <text evidence="2">Belongs to the LemA family.</text>
</comment>
<gene>
    <name evidence="7" type="ORF">SAMN05216326_14121</name>
</gene>